<feature type="domain" description="Cadherin" evidence="1">
    <location>
        <begin position="2133"/>
        <end position="2247"/>
    </location>
</feature>
<evidence type="ECO:0000259" key="1">
    <source>
        <dbReference type="PROSITE" id="PS50268"/>
    </source>
</evidence>
<dbReference type="SUPFAM" id="SSF49313">
    <property type="entry name" value="Cadherin-like"/>
    <property type="match status" value="1"/>
</dbReference>
<dbReference type="Gene3D" id="2.150.10.10">
    <property type="entry name" value="Serralysin-like metalloprotease, C-terminal"/>
    <property type="match status" value="1"/>
</dbReference>
<dbReference type="PROSITE" id="PS50268">
    <property type="entry name" value="CADHERIN_2"/>
    <property type="match status" value="2"/>
</dbReference>
<gene>
    <name evidence="2" type="ORF">H6G83_17555</name>
</gene>
<dbReference type="InterPro" id="IPR001343">
    <property type="entry name" value="Hemolysn_Ca-bd"/>
</dbReference>
<name>A0ABR8D7I9_9NOST</name>
<dbReference type="InterPro" id="IPR002126">
    <property type="entry name" value="Cadherin-like_dom"/>
</dbReference>
<dbReference type="CDD" id="cd11304">
    <property type="entry name" value="Cadherin_repeat"/>
    <property type="match status" value="2"/>
</dbReference>
<feature type="domain" description="Cadherin" evidence="1">
    <location>
        <begin position="467"/>
        <end position="572"/>
    </location>
</feature>
<dbReference type="Pfam" id="PF00028">
    <property type="entry name" value="Cadherin"/>
    <property type="match status" value="1"/>
</dbReference>
<dbReference type="Pfam" id="PF17164">
    <property type="entry name" value="DUF5122"/>
    <property type="match status" value="6"/>
</dbReference>
<evidence type="ECO:0000313" key="3">
    <source>
        <dbReference type="Proteomes" id="UP000661112"/>
    </source>
</evidence>
<dbReference type="Pfam" id="PF14252">
    <property type="entry name" value="DUF4347"/>
    <property type="match status" value="1"/>
</dbReference>
<dbReference type="InterPro" id="IPR011049">
    <property type="entry name" value="Serralysin-like_metalloprot_C"/>
</dbReference>
<dbReference type="Gene3D" id="2.60.40.3440">
    <property type="match status" value="1"/>
</dbReference>
<dbReference type="Pfam" id="PF17963">
    <property type="entry name" value="Big_9"/>
    <property type="match status" value="1"/>
</dbReference>
<reference evidence="2 3" key="1">
    <citation type="journal article" date="2020" name="ISME J.">
        <title>Comparative genomics reveals insights into cyanobacterial evolution and habitat adaptation.</title>
        <authorList>
            <person name="Chen M.Y."/>
            <person name="Teng W.K."/>
            <person name="Zhao L."/>
            <person name="Hu C.X."/>
            <person name="Zhou Y.K."/>
            <person name="Han B.P."/>
            <person name="Song L.R."/>
            <person name="Shu W.S."/>
        </authorList>
    </citation>
    <scope>NUCLEOTIDE SEQUENCE [LARGE SCALE GENOMIC DNA]</scope>
    <source>
        <strain evidence="2 3">FACHB-119</strain>
    </source>
</reference>
<dbReference type="Proteomes" id="UP000661112">
    <property type="component" value="Unassembled WGS sequence"/>
</dbReference>
<organism evidence="2 3">
    <name type="scientific">Anabaena azotica FACHB-119</name>
    <dbReference type="NCBI Taxonomy" id="947527"/>
    <lineage>
        <taxon>Bacteria</taxon>
        <taxon>Bacillati</taxon>
        <taxon>Cyanobacteriota</taxon>
        <taxon>Cyanophyceae</taxon>
        <taxon>Nostocales</taxon>
        <taxon>Nostocaceae</taxon>
        <taxon>Anabaena</taxon>
        <taxon>Anabaena azotica</taxon>
    </lineage>
</organism>
<dbReference type="NCBIfam" id="TIGR02608">
    <property type="entry name" value="delta_60_rpt"/>
    <property type="match status" value="6"/>
</dbReference>
<dbReference type="NCBIfam" id="NF012211">
    <property type="entry name" value="tand_rpt_95"/>
    <property type="match status" value="2"/>
</dbReference>
<dbReference type="PROSITE" id="PS00330">
    <property type="entry name" value="HEMOLYSIN_CALCIUM"/>
    <property type="match status" value="2"/>
</dbReference>
<dbReference type="SUPFAM" id="SSF82171">
    <property type="entry name" value="DPP6 N-terminal domain-like"/>
    <property type="match status" value="1"/>
</dbReference>
<dbReference type="Gene3D" id="2.60.40.60">
    <property type="entry name" value="Cadherins"/>
    <property type="match status" value="1"/>
</dbReference>
<dbReference type="Gene3D" id="2.80.10.50">
    <property type="match status" value="2"/>
</dbReference>
<keyword evidence="3" id="KW-1185">Reference proteome</keyword>
<sequence>MNIATTPIIFIDHAVTSYQKLLDAIVTKTETVILDQHRDGVEQITQLLSQYRRVENVHIISHGSPGCLYLGNTQLSLNTLQRYTQDLQTWFSASSHLCISPSLLLYGCNIAAKDAGAEFIDKLHKLTKASIAASANLTGNAALGGDWQLEIRRGEVATVPIFQPEILEAYNFVLPSANDNFANRIILTGNVGSSTGNNVGATSEIGEPTQSGSTNSIWWSWTAPASGNVTFDTIGSNFDTYLFVYRGSAVNNLTLVTSNDDISGSTASRVSFAVTAGTTYHIAVDGFSSNTGNIILNYSFTSGSSTSTNTAPTLIDTVVSLNSVNEDAIAPSGVVGTLVSSLVSLGNNVSDPNSGAVTGIAVTAAATSFGSWWYTTNNGVNWYQLGTVSSTSARLLAANASTRLYFQPNANFNGTINNAITFRAWDQTSGTNGGLASTTTNGGSTAFSTAIDTASITVNPVNDAPVVTPINPFTIPQNASNGTVIGTLTATDVDGNTTFSNWAIASGNLDLDGDGNRAFRLNPNTGQLIINDIDDLDPRINSTINLQVNVSDGIATSANQNITIKLTSNPGELDVGFGNAGIVTTTANRYARSVAIQTDGKIVVFGGYGQFDLARYNIDGSLDTSFGNAGIVNTSVGSGAEDGYSVVLQPDGKIVVAGYIWDSTQPNQPDFALARYHPNGSLDSSFGNGGTIITNFGADFGRKLLVQPDGKIILAGYIGNGNADYVLLRYNTNGSLDTSFGNGGRVNGTNGYAVAIGTDGKILVGGKVGSGSSSDFALTRYNLDGSLDNSFGNSGRVQAAIGISGEEIHSMAIAPDGKIVVAGRVWKYVNGSSSNQDDLAIARFNVDGTLDANFGNGGKVITPLSNSTSDRANSLSIQVNGKIVVAGYVENPNNNLSRTTVLLAYNPDGTLDNSFGTGGQVATPINSQYDEIDVLATQSDGKLVVVGGINGSFAVARFVGVSNSVPPAPTNTAPTLFDTIVTLNAVNENTGAPSGAVGTLVSSLVSTNTNVSDPNSGGLTGIAIINANTTDGTWWFSTNSGTNWNPLGSVSESNARLLVADAYTRIYFQPRLNFSGEISNAITFRAWDRTVGLNGSNFSTGKNGDDNAFSINTDTASITVISVGPAYHQLALSDFNQDWSNTNLITTDDDWRNVPSIRGYRGDNLVNPTFSIDPQTVLLDGSTTPIDVNANQTDPSTYTNAGVAEFTYEGNPTIALRGSSTAVAPHLVIYLNATGRQNLRLNFTIKDIDTSTSDSTQSVAVQYRLGNTGNFINLPAAFVPDASNNAPTSNPYEAREARLSVLLPSEVANQSQVQIRFITTDAYGEDEWIGIDDIKVTSTAISTNQAPVATNDTYLIGENSSLTTGAAITSLILDGTRGYYIGESDYYSYTPLTGNFTASRADLMSNNAVRVSYSEPGTAGKWWDLSFAAPYDAPLATGVTYMGAARFPSQISDQPGFDVNTDGRGYNMITADFTINQIIYGIGNEIISFDATFRERTVGSPSYEGFGGRVRYNATSGDLLPGVLTNDTDAEKTALKATLVSGTKNGSLLFNADGSFSYTPNAGFKGIDSFTYRTNDGIVDSHIATVTLKVGVSDAPNLSLPTSNISYTENTFATFIAADATVTDSDSINFDQGILTVRWTSGGSDSDRLMISQSNQIYLSGSSIMYNNTSIGQFSGGNGTQPLVITLNANATTEIVRYLLNAITYTNVSENPSTSPRTVEFTLTDGDGGTSNSVTRTIDVTAINDVPVINWHLYNGSLVLYDGNNPNKFPTSQYSATNNPWFSHLFMTGGQGNLLTMQGPESDGISHTSSIAVLSGYTNYKLESDFISGYGSVVYLDSLPVNENFPILDRKHGYTLRFNTQLISENHTSSGIVDSNGDGKADNAGMSVIVIGNDRQGIELSFWTNRIWAKDDNAQQASNLLTQAEGVNFTTTNQVSYDLVILDGNYNLYANNNLILSGRLRDYSAFQPPTPEGKTLADPYEKPNFIFIGDYSGTAESKFKLSNVTLTTNSALGQAREDVPVAISGLVITDLDAVSPLTVTLTVTQGTVTVRSDVLGGLTASEISNNGSSSVTLTSSLSKINAILADATGVTYLGNANFYGTDTLTMVVNDGNLGITSRTLSITINSINDAPVITPGQSLSIKENSSDGTVVGSLVATDVDGTSTFSDWTITDGNLDRDGDGQVAFNINANSGQITVNDGDELDFESNPNIPLQVTVSDRTNTSNKQTLTINLQDVSEIYGTSLADTLIGTTADDTIYGYDGNDYLDGGLGNDTLLGGSGEDIFSFSSPIVDGIDTITDFSIIDDKIRVNAAGFGGGLVAGNLDPSQFILGSAAADAGDRLIYNQTTGALLFDVDGTGSNAAVQIATVANKPAINFTHIVVV</sequence>
<accession>A0ABR8D7I9</accession>
<protein>
    <submittedName>
        <fullName evidence="2">DUF4347 domain-containing protein</fullName>
    </submittedName>
</protein>
<comment type="caution">
    <text evidence="2">The sequence shown here is derived from an EMBL/GenBank/DDBJ whole genome shotgun (WGS) entry which is preliminary data.</text>
</comment>
<dbReference type="InterPro" id="IPR018511">
    <property type="entry name" value="Hemolysin-typ_Ca-bd_CS"/>
</dbReference>
<evidence type="ECO:0000313" key="2">
    <source>
        <dbReference type="EMBL" id="MBD2502393.1"/>
    </source>
</evidence>
<dbReference type="SUPFAM" id="SSF51120">
    <property type="entry name" value="beta-Roll"/>
    <property type="match status" value="1"/>
</dbReference>
<dbReference type="InterPro" id="IPR025592">
    <property type="entry name" value="DUF4347"/>
</dbReference>
<dbReference type="EMBL" id="JACJSG010000023">
    <property type="protein sequence ID" value="MBD2502393.1"/>
    <property type="molecule type" value="Genomic_DNA"/>
</dbReference>
<dbReference type="Pfam" id="PF00353">
    <property type="entry name" value="HemolysinCabind"/>
    <property type="match status" value="1"/>
</dbReference>
<proteinExistence type="predicted"/>
<dbReference type="InterPro" id="IPR015919">
    <property type="entry name" value="Cadherin-like_sf"/>
</dbReference>
<dbReference type="RefSeq" id="WP_190474615.1">
    <property type="nucleotide sequence ID" value="NZ_JACJSG010000023.1"/>
</dbReference>
<dbReference type="InterPro" id="IPR013431">
    <property type="entry name" value="Delta_60_rpt"/>
</dbReference>